<name>A0A6J8A4H8_MYTCO</name>
<accession>A0A6J8A4H8</accession>
<feature type="compositionally biased region" description="Polar residues" evidence="1">
    <location>
        <begin position="484"/>
        <end position="495"/>
    </location>
</feature>
<sequence length="709" mass="81093">MISQPRPTLKRDPFYVDPLPKAHYHPTEKKNLSENQKKTAISPIRSSSRKRNEEERLSYNDELFLKGGNSFTPKTNQDESGSSHFDESWPSTDRPLSITDEDHPLNNIIFQNSGDRYGDLKKTLQFPERDPPADKRKSNLMSQNGNMRQDSSSTLQKYIERFRSGQPMSREERQKASSSAQRDFWWLSDRSYTDSSTPKEDSPGAKRSRRFTPHSPLSPYKGHDKGFGYKKPELKDLAPHTLDDTTKLLQEKADRLLDSASSVASSDPIVSTDGLGSSQSFSTTLSSVEEQPYRPSFARKWDKQEKPSYQIPKPQGRQPSGPEEDVLYQWRLKRKVEQARDNASKTPAVKFGYKDKSPGQKEIDQKLEEFKQRLSGRGGQTSLQTDEYKNPNGRYPSDSHFSSGTVQFTPAPQTKGQIQHSHDMPAEPDKSFPIASPMLPHKGADEIEPHYHLTCDLLPCSHQGHTSHQQSQNDFRRDHEANAAGNNSKNAQTDSKLSERDKDIDKNRYKFLQAEKPDIEEKVESESRTSRSCDDEQSKKHVTDEDNDSFETDKRSKLMDKESKQNVRILIQKDTESNVKRKIIRDNEKITEKEDDRNIPILKKSGKPTHSKPVVDNAIGQVVKDRLFNISTSTVLSSIDSEISSPPRHPKFTADGQQQKKENTDDSYESDGDYPDDQLLHMLRQQRAQYEEQLRHIDDMLARLEPEDS</sequence>
<evidence type="ECO:0000313" key="3">
    <source>
        <dbReference type="Proteomes" id="UP000507470"/>
    </source>
</evidence>
<evidence type="ECO:0000256" key="1">
    <source>
        <dbReference type="SAM" id="MobiDB-lite"/>
    </source>
</evidence>
<feature type="compositionally biased region" description="Polar residues" evidence="1">
    <location>
        <begin position="69"/>
        <end position="83"/>
    </location>
</feature>
<feature type="compositionally biased region" description="Polar residues" evidence="1">
    <location>
        <begin position="139"/>
        <end position="153"/>
    </location>
</feature>
<feature type="compositionally biased region" description="Basic and acidic residues" evidence="1">
    <location>
        <begin position="116"/>
        <end position="137"/>
    </location>
</feature>
<feature type="compositionally biased region" description="Acidic residues" evidence="1">
    <location>
        <begin position="665"/>
        <end position="676"/>
    </location>
</feature>
<feature type="region of interest" description="Disordered" evidence="1">
    <location>
        <begin position="1"/>
        <end position="153"/>
    </location>
</feature>
<dbReference type="OrthoDB" id="10043502at2759"/>
<feature type="compositionally biased region" description="Basic and acidic residues" evidence="1">
    <location>
        <begin position="551"/>
        <end position="561"/>
    </location>
</feature>
<feature type="region of interest" description="Disordered" evidence="1">
    <location>
        <begin position="481"/>
        <end position="561"/>
    </location>
</feature>
<dbReference type="PANTHER" id="PTHR22045">
    <property type="entry name" value="PROLINE AND SERINE-RICH PROTEIN 3"/>
    <property type="match status" value="1"/>
</dbReference>
<feature type="compositionally biased region" description="Basic and acidic residues" evidence="1">
    <location>
        <begin position="496"/>
        <end position="544"/>
    </location>
</feature>
<dbReference type="EMBL" id="CACVKT020000597">
    <property type="protein sequence ID" value="CAC5361444.1"/>
    <property type="molecule type" value="Genomic_DNA"/>
</dbReference>
<feature type="region of interest" description="Disordered" evidence="1">
    <location>
        <begin position="639"/>
        <end position="676"/>
    </location>
</feature>
<gene>
    <name evidence="2" type="ORF">MCOR_3587</name>
</gene>
<feature type="compositionally biased region" description="Basic and acidic residues" evidence="1">
    <location>
        <begin position="420"/>
        <end position="430"/>
    </location>
</feature>
<feature type="compositionally biased region" description="Basic and acidic residues" evidence="1">
    <location>
        <begin position="50"/>
        <end position="59"/>
    </location>
</feature>
<reference evidence="2 3" key="1">
    <citation type="submission" date="2020-06" db="EMBL/GenBank/DDBJ databases">
        <authorList>
            <person name="Li R."/>
            <person name="Bekaert M."/>
        </authorList>
    </citation>
    <scope>NUCLEOTIDE SEQUENCE [LARGE SCALE GENOMIC DNA]</scope>
    <source>
        <strain evidence="3">wild</strain>
    </source>
</reference>
<feature type="compositionally biased region" description="Basic and acidic residues" evidence="1">
    <location>
        <begin position="25"/>
        <end position="37"/>
    </location>
</feature>
<feature type="region of interest" description="Disordered" evidence="1">
    <location>
        <begin position="191"/>
        <end position="238"/>
    </location>
</feature>
<feature type="compositionally biased region" description="Low complexity" evidence="1">
    <location>
        <begin position="258"/>
        <end position="287"/>
    </location>
</feature>
<keyword evidence="3" id="KW-1185">Reference proteome</keyword>
<proteinExistence type="predicted"/>
<feature type="compositionally biased region" description="Polar residues" evidence="1">
    <location>
        <begin position="399"/>
        <end position="419"/>
    </location>
</feature>
<organism evidence="2 3">
    <name type="scientific">Mytilus coruscus</name>
    <name type="common">Sea mussel</name>
    <dbReference type="NCBI Taxonomy" id="42192"/>
    <lineage>
        <taxon>Eukaryota</taxon>
        <taxon>Metazoa</taxon>
        <taxon>Spiralia</taxon>
        <taxon>Lophotrochozoa</taxon>
        <taxon>Mollusca</taxon>
        <taxon>Bivalvia</taxon>
        <taxon>Autobranchia</taxon>
        <taxon>Pteriomorphia</taxon>
        <taxon>Mytilida</taxon>
        <taxon>Mytiloidea</taxon>
        <taxon>Mytilidae</taxon>
        <taxon>Mytilinae</taxon>
        <taxon>Mytilus</taxon>
    </lineage>
</organism>
<dbReference type="InterPro" id="IPR037646">
    <property type="entry name" value="PROSER3"/>
</dbReference>
<protein>
    <submittedName>
        <fullName evidence="2">Uncharacterized protein</fullName>
    </submittedName>
</protein>
<feature type="region of interest" description="Disordered" evidence="1">
    <location>
        <begin position="258"/>
        <end position="444"/>
    </location>
</feature>
<evidence type="ECO:0000313" key="2">
    <source>
        <dbReference type="EMBL" id="CAC5361444.1"/>
    </source>
</evidence>
<feature type="compositionally biased region" description="Basic and acidic residues" evidence="1">
    <location>
        <begin position="221"/>
        <end position="238"/>
    </location>
</feature>
<dbReference type="AlphaFoldDB" id="A0A6J8A4H8"/>
<dbReference type="PANTHER" id="PTHR22045:SF6">
    <property type="entry name" value="PROLINE AND SERINE-RICH PROTEIN 3"/>
    <property type="match status" value="1"/>
</dbReference>
<dbReference type="Proteomes" id="UP000507470">
    <property type="component" value="Unassembled WGS sequence"/>
</dbReference>
<feature type="compositionally biased region" description="Basic and acidic residues" evidence="1">
    <location>
        <begin position="352"/>
        <end position="372"/>
    </location>
</feature>